<keyword evidence="3" id="KW-0813">Transport</keyword>
<dbReference type="GO" id="GO:0016887">
    <property type="term" value="F:ATP hydrolysis activity"/>
    <property type="evidence" value="ECO:0007669"/>
    <property type="project" value="InterPro"/>
</dbReference>
<dbReference type="Gene3D" id="3.40.50.300">
    <property type="entry name" value="P-loop containing nucleotide triphosphate hydrolases"/>
    <property type="match status" value="1"/>
</dbReference>
<evidence type="ECO:0000256" key="6">
    <source>
        <dbReference type="ARBA" id="ARBA00022741"/>
    </source>
</evidence>
<keyword evidence="13" id="KW-1185">Reference proteome</keyword>
<evidence type="ECO:0000256" key="2">
    <source>
        <dbReference type="ARBA" id="ARBA00005417"/>
    </source>
</evidence>
<dbReference type="AlphaFoldDB" id="A0A3A1XYN5"/>
<keyword evidence="4" id="KW-1003">Cell membrane</keyword>
<dbReference type="FunFam" id="3.40.50.300:FF:000134">
    <property type="entry name" value="Iron-enterobactin ABC transporter ATP-binding protein"/>
    <property type="match status" value="1"/>
</dbReference>
<dbReference type="InterPro" id="IPR003439">
    <property type="entry name" value="ABC_transporter-like_ATP-bd"/>
</dbReference>
<evidence type="ECO:0000259" key="11">
    <source>
        <dbReference type="PROSITE" id="PS50893"/>
    </source>
</evidence>
<comment type="subcellular location">
    <subcellularLocation>
        <location evidence="1">Cell membrane</location>
        <topology evidence="1">Peripheral membrane protein</topology>
    </subcellularLocation>
</comment>
<keyword evidence="9" id="KW-0406">Ion transport</keyword>
<accession>A0A3A1XYN5</accession>
<evidence type="ECO:0000256" key="7">
    <source>
        <dbReference type="ARBA" id="ARBA00022840"/>
    </source>
</evidence>
<reference evidence="12 13" key="1">
    <citation type="submission" date="2017-08" db="EMBL/GenBank/DDBJ databases">
        <title>Reclassification of Bisgaard taxon 37 and 44.</title>
        <authorList>
            <person name="Christensen H."/>
        </authorList>
    </citation>
    <scope>NUCLEOTIDE SEQUENCE [LARGE SCALE GENOMIC DNA]</scope>
    <source>
        <strain evidence="12 13">B96_3</strain>
    </source>
</reference>
<keyword evidence="10" id="KW-0472">Membrane</keyword>
<comment type="similarity">
    <text evidence="2">Belongs to the ABC transporter superfamily.</text>
</comment>
<evidence type="ECO:0000256" key="8">
    <source>
        <dbReference type="ARBA" id="ARBA00023004"/>
    </source>
</evidence>
<dbReference type="InterPro" id="IPR003593">
    <property type="entry name" value="AAA+_ATPase"/>
</dbReference>
<keyword evidence="5" id="KW-0410">Iron transport</keyword>
<dbReference type="InterPro" id="IPR017871">
    <property type="entry name" value="ABC_transporter-like_CS"/>
</dbReference>
<name>A0A3A1XYN5_9GAMM</name>
<dbReference type="SMART" id="SM00382">
    <property type="entry name" value="AAA"/>
    <property type="match status" value="1"/>
</dbReference>
<dbReference type="Proteomes" id="UP000265691">
    <property type="component" value="Unassembled WGS sequence"/>
</dbReference>
<organism evidence="12 13">
    <name type="scientific">Psittacicella hinzii</name>
    <dbReference type="NCBI Taxonomy" id="2028575"/>
    <lineage>
        <taxon>Bacteria</taxon>
        <taxon>Pseudomonadati</taxon>
        <taxon>Pseudomonadota</taxon>
        <taxon>Gammaproteobacteria</taxon>
        <taxon>Pasteurellales</taxon>
        <taxon>Psittacicellaceae</taxon>
        <taxon>Psittacicella</taxon>
    </lineage>
</organism>
<sequence>MFKLINLSFKVDNKVILKPLSMEFKAGRFYGLIGHNGSGKSTLIKLLAKQELPSSGAVHLSGKDLQTFKAKEFAQTVAYLPQHLPQQTFLKAKELVEMGRFAWQGIFKKSNQEDLEIIEECLKLTDTQMFANSLIDNLSGGERVRVWLGMLLAQKTQFILLDEPLAPLDIAHQVEIMKLLKSLSDNLGLGVIIVIHDINLASRFCDQIIALHSGEVIYDGDSLGLMQQSRLREIYDIDLNIIDHPQAKDVKVSFY</sequence>
<dbReference type="SUPFAM" id="SSF52540">
    <property type="entry name" value="P-loop containing nucleoside triphosphate hydrolases"/>
    <property type="match status" value="1"/>
</dbReference>
<evidence type="ECO:0000256" key="1">
    <source>
        <dbReference type="ARBA" id="ARBA00004202"/>
    </source>
</evidence>
<evidence type="ECO:0000313" key="13">
    <source>
        <dbReference type="Proteomes" id="UP000265691"/>
    </source>
</evidence>
<keyword evidence="7 12" id="KW-0067">ATP-binding</keyword>
<protein>
    <submittedName>
        <fullName evidence="12">Iron-hydroxamate transporter ATP-binding subunit</fullName>
    </submittedName>
</protein>
<feature type="domain" description="ABC transporter" evidence="11">
    <location>
        <begin position="2"/>
        <end position="238"/>
    </location>
</feature>
<dbReference type="GO" id="GO:0005886">
    <property type="term" value="C:plasma membrane"/>
    <property type="evidence" value="ECO:0007669"/>
    <property type="project" value="UniProtKB-SubCell"/>
</dbReference>
<evidence type="ECO:0000256" key="10">
    <source>
        <dbReference type="ARBA" id="ARBA00023136"/>
    </source>
</evidence>
<dbReference type="PROSITE" id="PS00211">
    <property type="entry name" value="ABC_TRANSPORTER_1"/>
    <property type="match status" value="1"/>
</dbReference>
<evidence type="ECO:0000256" key="4">
    <source>
        <dbReference type="ARBA" id="ARBA00022475"/>
    </source>
</evidence>
<keyword evidence="8" id="KW-0408">Iron</keyword>
<proteinExistence type="inferred from homology"/>
<dbReference type="GO" id="GO:0005524">
    <property type="term" value="F:ATP binding"/>
    <property type="evidence" value="ECO:0007669"/>
    <property type="project" value="UniProtKB-KW"/>
</dbReference>
<evidence type="ECO:0000313" key="12">
    <source>
        <dbReference type="EMBL" id="RIY31083.1"/>
    </source>
</evidence>
<comment type="caution">
    <text evidence="12">The sequence shown here is derived from an EMBL/GenBank/DDBJ whole genome shotgun (WGS) entry which is preliminary data.</text>
</comment>
<keyword evidence="6" id="KW-0547">Nucleotide-binding</keyword>
<dbReference type="InterPro" id="IPR051535">
    <property type="entry name" value="Siderophore_ABC-ATPase"/>
</dbReference>
<dbReference type="Pfam" id="PF00005">
    <property type="entry name" value="ABC_tran"/>
    <property type="match status" value="1"/>
</dbReference>
<dbReference type="RefSeq" id="WP_119525783.1">
    <property type="nucleotide sequence ID" value="NZ_NRHC01000143.1"/>
</dbReference>
<dbReference type="CDD" id="cd03214">
    <property type="entry name" value="ABC_Iron-Siderophores_B12_Hemin"/>
    <property type="match status" value="1"/>
</dbReference>
<dbReference type="EMBL" id="NRHC01000143">
    <property type="protein sequence ID" value="RIY31083.1"/>
    <property type="molecule type" value="Genomic_DNA"/>
</dbReference>
<evidence type="ECO:0000256" key="9">
    <source>
        <dbReference type="ARBA" id="ARBA00023065"/>
    </source>
</evidence>
<dbReference type="OrthoDB" id="5292475at2"/>
<dbReference type="PROSITE" id="PS50893">
    <property type="entry name" value="ABC_TRANSPORTER_2"/>
    <property type="match status" value="1"/>
</dbReference>
<dbReference type="PANTHER" id="PTHR42771:SF2">
    <property type="entry name" value="IRON(3+)-HYDROXAMATE IMPORT ATP-BINDING PROTEIN FHUC"/>
    <property type="match status" value="1"/>
</dbReference>
<dbReference type="GO" id="GO:0006826">
    <property type="term" value="P:iron ion transport"/>
    <property type="evidence" value="ECO:0007669"/>
    <property type="project" value="UniProtKB-KW"/>
</dbReference>
<dbReference type="InterPro" id="IPR027417">
    <property type="entry name" value="P-loop_NTPase"/>
</dbReference>
<dbReference type="PANTHER" id="PTHR42771">
    <property type="entry name" value="IRON(3+)-HYDROXAMATE IMPORT ATP-BINDING PROTEIN FHUC"/>
    <property type="match status" value="1"/>
</dbReference>
<gene>
    <name evidence="12" type="ORF">CKF54_07790</name>
</gene>
<evidence type="ECO:0000256" key="5">
    <source>
        <dbReference type="ARBA" id="ARBA00022496"/>
    </source>
</evidence>
<evidence type="ECO:0000256" key="3">
    <source>
        <dbReference type="ARBA" id="ARBA00022448"/>
    </source>
</evidence>